<dbReference type="EMBL" id="LT598451">
    <property type="protein sequence ID" value="SCU93681.1"/>
    <property type="molecule type" value="Genomic_DNA"/>
</dbReference>
<feature type="transmembrane region" description="Helical" evidence="9">
    <location>
        <begin position="25"/>
        <end position="46"/>
    </location>
</feature>
<comment type="subcellular location">
    <subcellularLocation>
        <location evidence="1 9">Mitochondrion inner membrane</location>
        <topology evidence="1 9">Multi-pass membrane protein</topology>
    </subcellularLocation>
</comment>
<proteinExistence type="inferred from homology"/>
<evidence type="ECO:0000256" key="6">
    <source>
        <dbReference type="ARBA" id="ARBA00022989"/>
    </source>
</evidence>
<dbReference type="GO" id="GO:0005743">
    <property type="term" value="C:mitochondrial inner membrane"/>
    <property type="evidence" value="ECO:0007669"/>
    <property type="project" value="UniProtKB-SubCell"/>
</dbReference>
<evidence type="ECO:0000313" key="11">
    <source>
        <dbReference type="Proteomes" id="UP000189911"/>
    </source>
</evidence>
<accession>A0A1G4JS68</accession>
<dbReference type="AlphaFoldDB" id="A0A1G4JS68"/>
<keyword evidence="4 9" id="KW-0812">Transmembrane</keyword>
<keyword evidence="11" id="KW-1185">Reference proteome</keyword>
<comment type="function">
    <text evidence="9">Mediates the uptake of pyruvate into mitochondria.</text>
</comment>
<evidence type="ECO:0000256" key="2">
    <source>
        <dbReference type="ARBA" id="ARBA00006416"/>
    </source>
</evidence>
<dbReference type="Proteomes" id="UP000189911">
    <property type="component" value="Chromosome E"/>
</dbReference>
<evidence type="ECO:0000256" key="3">
    <source>
        <dbReference type="ARBA" id="ARBA00022448"/>
    </source>
</evidence>
<feature type="transmembrane region" description="Helical" evidence="9">
    <location>
        <begin position="58"/>
        <end position="75"/>
    </location>
</feature>
<evidence type="ECO:0000256" key="8">
    <source>
        <dbReference type="ARBA" id="ARBA00023136"/>
    </source>
</evidence>
<dbReference type="GO" id="GO:0006850">
    <property type="term" value="P:pyruvate import into mitochondria"/>
    <property type="evidence" value="ECO:0007669"/>
    <property type="project" value="InterPro"/>
</dbReference>
<keyword evidence="5 9" id="KW-0999">Mitochondrion inner membrane</keyword>
<comment type="similarity">
    <text evidence="2 9">Belongs to the mitochondrial pyruvate carrier (MPC) (TC 2.A.105) family.</text>
</comment>
<evidence type="ECO:0000256" key="7">
    <source>
        <dbReference type="ARBA" id="ARBA00023128"/>
    </source>
</evidence>
<keyword evidence="8 9" id="KW-0472">Membrane</keyword>
<keyword evidence="6 9" id="KW-1133">Transmembrane helix</keyword>
<dbReference type="InterPro" id="IPR005336">
    <property type="entry name" value="MPC"/>
</dbReference>
<organism evidence="10 11">
    <name type="scientific">Lachancea nothofagi CBS 11611</name>
    <dbReference type="NCBI Taxonomy" id="1266666"/>
    <lineage>
        <taxon>Eukaryota</taxon>
        <taxon>Fungi</taxon>
        <taxon>Dikarya</taxon>
        <taxon>Ascomycota</taxon>
        <taxon>Saccharomycotina</taxon>
        <taxon>Saccharomycetes</taxon>
        <taxon>Saccharomycetales</taxon>
        <taxon>Saccharomycetaceae</taxon>
        <taxon>Lachancea</taxon>
    </lineage>
</organism>
<dbReference type="PANTHER" id="PTHR14154">
    <property type="entry name" value="UPF0041 BRAIN PROTEIN 44-RELATED"/>
    <property type="match status" value="1"/>
</dbReference>
<sequence>MSQSAQKAATQSILRRYVNKETMKYVFTTHFWGPVSNFGIPLAAIYDLKKDPEMISGPMTGALIMYSAVFMKFALTVQPRNFLLFGCHVVNEFAQTGQAFRFVNYHYLGGNENKVKEAATSAVAKPE</sequence>
<keyword evidence="3 9" id="KW-0813">Transport</keyword>
<dbReference type="Pfam" id="PF03650">
    <property type="entry name" value="MPC"/>
    <property type="match status" value="1"/>
</dbReference>
<evidence type="ECO:0000256" key="4">
    <source>
        <dbReference type="ARBA" id="ARBA00022692"/>
    </source>
</evidence>
<keyword evidence="7 9" id="KW-0496">Mitochondrion</keyword>
<evidence type="ECO:0000256" key="9">
    <source>
        <dbReference type="RuleBase" id="RU363100"/>
    </source>
</evidence>
<reference evidence="11" key="1">
    <citation type="submission" date="2016-03" db="EMBL/GenBank/DDBJ databases">
        <authorList>
            <person name="Devillers Hugo."/>
        </authorList>
    </citation>
    <scope>NUCLEOTIDE SEQUENCE [LARGE SCALE GENOMIC DNA]</scope>
</reference>
<protein>
    <recommendedName>
        <fullName evidence="9">Mitochondrial pyruvate carrier</fullName>
    </recommendedName>
</protein>
<evidence type="ECO:0000256" key="1">
    <source>
        <dbReference type="ARBA" id="ARBA00004448"/>
    </source>
</evidence>
<gene>
    <name evidence="10" type="ORF">LANO_0E04522G</name>
</gene>
<dbReference type="OrthoDB" id="1697690at2759"/>
<name>A0A1G4JS68_9SACH</name>
<evidence type="ECO:0000313" key="10">
    <source>
        <dbReference type="EMBL" id="SCU93681.1"/>
    </source>
</evidence>
<evidence type="ECO:0000256" key="5">
    <source>
        <dbReference type="ARBA" id="ARBA00022792"/>
    </source>
</evidence>